<protein>
    <submittedName>
        <fullName evidence="1">Uncharacterized protein</fullName>
    </submittedName>
</protein>
<name>X1BYD6_9ZZZZ</name>
<reference evidence="1" key="1">
    <citation type="journal article" date="2014" name="Front. Microbiol.">
        <title>High frequency of phylogenetically diverse reductive dehalogenase-homologous genes in deep subseafloor sedimentary metagenomes.</title>
        <authorList>
            <person name="Kawai M."/>
            <person name="Futagami T."/>
            <person name="Toyoda A."/>
            <person name="Takaki Y."/>
            <person name="Nishi S."/>
            <person name="Hori S."/>
            <person name="Arai W."/>
            <person name="Tsubouchi T."/>
            <person name="Morono Y."/>
            <person name="Uchiyama I."/>
            <person name="Ito T."/>
            <person name="Fujiyama A."/>
            <person name="Inagaki F."/>
            <person name="Takami H."/>
        </authorList>
    </citation>
    <scope>NUCLEOTIDE SEQUENCE</scope>
    <source>
        <strain evidence="1">Expedition CK06-06</strain>
    </source>
</reference>
<sequence length="82" mass="9571">MLIKPSEEQKKLESEVRADVDKEKLWKHVEYLCGIGEKFSGTPESKKAVDYFVKSVKEHDVPIEVHEFDSYLSYPSHDRSKD</sequence>
<dbReference type="Gene3D" id="3.40.630.10">
    <property type="entry name" value="Zn peptidases"/>
    <property type="match status" value="1"/>
</dbReference>
<dbReference type="EMBL" id="BART01028007">
    <property type="protein sequence ID" value="GAG99990.1"/>
    <property type="molecule type" value="Genomic_DNA"/>
</dbReference>
<organism evidence="1">
    <name type="scientific">marine sediment metagenome</name>
    <dbReference type="NCBI Taxonomy" id="412755"/>
    <lineage>
        <taxon>unclassified sequences</taxon>
        <taxon>metagenomes</taxon>
        <taxon>ecological metagenomes</taxon>
    </lineage>
</organism>
<gene>
    <name evidence="1" type="ORF">S01H4_49504</name>
</gene>
<evidence type="ECO:0000313" key="1">
    <source>
        <dbReference type="EMBL" id="GAG99990.1"/>
    </source>
</evidence>
<accession>X1BYD6</accession>
<dbReference type="AlphaFoldDB" id="X1BYD6"/>
<proteinExistence type="predicted"/>
<comment type="caution">
    <text evidence="1">The sequence shown here is derived from an EMBL/GenBank/DDBJ whole genome shotgun (WGS) entry which is preliminary data.</text>
</comment>
<feature type="non-terminal residue" evidence="1">
    <location>
        <position position="82"/>
    </location>
</feature>
<dbReference type="SUPFAM" id="SSF53187">
    <property type="entry name" value="Zn-dependent exopeptidases"/>
    <property type="match status" value="1"/>
</dbReference>